<organism evidence="5">
    <name type="scientific">Absidia glauca</name>
    <name type="common">Pin mould</name>
    <dbReference type="NCBI Taxonomy" id="4829"/>
    <lineage>
        <taxon>Eukaryota</taxon>
        <taxon>Fungi</taxon>
        <taxon>Fungi incertae sedis</taxon>
        <taxon>Mucoromycota</taxon>
        <taxon>Mucoromycotina</taxon>
        <taxon>Mucoromycetes</taxon>
        <taxon>Mucorales</taxon>
        <taxon>Cunninghamellaceae</taxon>
        <taxon>Absidia</taxon>
    </lineage>
</organism>
<dbReference type="OrthoDB" id="10265275at2759"/>
<dbReference type="Proteomes" id="UP000078561">
    <property type="component" value="Unassembled WGS sequence"/>
</dbReference>
<dbReference type="Pfam" id="PF22061">
    <property type="entry name" value="CSN7_HB_subdom"/>
    <property type="match status" value="1"/>
</dbReference>
<evidence type="ECO:0000256" key="3">
    <source>
        <dbReference type="SAM" id="MobiDB-lite"/>
    </source>
</evidence>
<dbReference type="STRING" id="4829.A0A168MD64"/>
<dbReference type="InParanoid" id="A0A168MD64"/>
<accession>A0A168MD64</accession>
<keyword evidence="6" id="KW-1185">Reference proteome</keyword>
<proteinExistence type="inferred from homology"/>
<feature type="domain" description="PCI" evidence="4">
    <location>
        <begin position="1"/>
        <end position="162"/>
    </location>
</feature>
<dbReference type="PANTHER" id="PTHR15350:SF5">
    <property type="entry name" value="COP9 SIGNALOSOME COMPLEX SUBUNIT 7"/>
    <property type="match status" value="1"/>
</dbReference>
<dbReference type="GO" id="GO:0008180">
    <property type="term" value="C:COP9 signalosome"/>
    <property type="evidence" value="ECO:0007669"/>
    <property type="project" value="UniProtKB-KW"/>
</dbReference>
<gene>
    <name evidence="5" type="primary">ABSGL_03854.1 scaffold 4679</name>
</gene>
<dbReference type="InterPro" id="IPR045237">
    <property type="entry name" value="COPS7/eIF3m"/>
</dbReference>
<dbReference type="OMA" id="GTYKQFR"/>
<dbReference type="Pfam" id="PF01399">
    <property type="entry name" value="PCI"/>
    <property type="match status" value="1"/>
</dbReference>
<evidence type="ECO:0000259" key="4">
    <source>
        <dbReference type="PROSITE" id="PS50250"/>
    </source>
</evidence>
<name>A0A168MD64_ABSGL</name>
<reference evidence="5" key="1">
    <citation type="submission" date="2016-04" db="EMBL/GenBank/DDBJ databases">
        <authorList>
            <person name="Evans L.H."/>
            <person name="Alamgir A."/>
            <person name="Owens N."/>
            <person name="Weber N.D."/>
            <person name="Virtaneva K."/>
            <person name="Barbian K."/>
            <person name="Babar A."/>
            <person name="Rosenke K."/>
        </authorList>
    </citation>
    <scope>NUCLEOTIDE SEQUENCE [LARGE SCALE GENOMIC DNA]</scope>
    <source>
        <strain evidence="5">CBS 101.48</strain>
    </source>
</reference>
<dbReference type="AlphaFoldDB" id="A0A168MD64"/>
<keyword evidence="2" id="KW-0736">Signalosome</keyword>
<sequence length="260" mass="29165">MNETSLTISSTHHLQPFILLSKSVKGAAHAKLIMDALDAPGVYVFSELYESPNVVQASGLPEVKPYYALLELFLYGTYGEYMAHASHLPALTPKQLIKLKHLSIVTLSEKSRTLKYQDLLGYLDISTIRELEDLIIDAIYQGILTGKLDQRRQELQVNTTMGRDLRPGQLDDLVGRMTAWADQAMALTTCLQQTAQNVATQVQANEAAKAQYTIDVDAVRQGLHTKQVLDVDMKKDSPARQNEFFETDRGRAKKRQVMEK</sequence>
<feature type="compositionally biased region" description="Basic and acidic residues" evidence="3">
    <location>
        <begin position="246"/>
        <end position="260"/>
    </location>
</feature>
<feature type="region of interest" description="Disordered" evidence="3">
    <location>
        <begin position="235"/>
        <end position="260"/>
    </location>
</feature>
<dbReference type="InterPro" id="IPR000717">
    <property type="entry name" value="PCI_dom"/>
</dbReference>
<dbReference type="PROSITE" id="PS50250">
    <property type="entry name" value="PCI"/>
    <property type="match status" value="1"/>
</dbReference>
<evidence type="ECO:0000313" key="6">
    <source>
        <dbReference type="Proteomes" id="UP000078561"/>
    </source>
</evidence>
<evidence type="ECO:0000256" key="1">
    <source>
        <dbReference type="ARBA" id="ARBA00008482"/>
    </source>
</evidence>
<evidence type="ECO:0000256" key="2">
    <source>
        <dbReference type="ARBA" id="ARBA00022790"/>
    </source>
</evidence>
<evidence type="ECO:0000313" key="5">
    <source>
        <dbReference type="EMBL" id="SAL98325.1"/>
    </source>
</evidence>
<protein>
    <recommendedName>
        <fullName evidence="4">PCI domain-containing protein</fullName>
    </recommendedName>
</protein>
<dbReference type="PANTHER" id="PTHR15350">
    <property type="entry name" value="COP9 SIGNALOSOME COMPLEX SUBUNIT 7/DENDRITIC CELL PROTEIN GA17"/>
    <property type="match status" value="1"/>
</dbReference>
<comment type="similarity">
    <text evidence="1">Belongs to the CSN7/EIF3M family. CSN7 subfamily.</text>
</comment>
<dbReference type="SMART" id="SM00088">
    <property type="entry name" value="PINT"/>
    <property type="match status" value="1"/>
</dbReference>
<dbReference type="EMBL" id="LT552064">
    <property type="protein sequence ID" value="SAL98325.1"/>
    <property type="molecule type" value="Genomic_DNA"/>
</dbReference>